<name>A0AA47MYZ6_MERPO</name>
<protein>
    <submittedName>
        <fullName evidence="2">Uncharacterized protein</fullName>
    </submittedName>
</protein>
<proteinExistence type="predicted"/>
<evidence type="ECO:0000313" key="2">
    <source>
        <dbReference type="EMBL" id="KAK0149318.1"/>
    </source>
</evidence>
<feature type="region of interest" description="Disordered" evidence="1">
    <location>
        <begin position="13"/>
        <end position="35"/>
    </location>
</feature>
<evidence type="ECO:0000313" key="3">
    <source>
        <dbReference type="Proteomes" id="UP001174136"/>
    </source>
</evidence>
<keyword evidence="3" id="KW-1185">Reference proteome</keyword>
<gene>
    <name evidence="2" type="ORF">N1851_009955</name>
</gene>
<sequence>MVSVLKEALSSAHADLGAVGPSDSKCSRGAAPRGSVADDRTMELLERYSDLLLHMTRSKLQQSIMGHGDTPGSE</sequence>
<dbReference type="Proteomes" id="UP001174136">
    <property type="component" value="Unassembled WGS sequence"/>
</dbReference>
<organism evidence="2 3">
    <name type="scientific">Merluccius polli</name>
    <name type="common">Benguela hake</name>
    <name type="synonym">Merluccius cadenati</name>
    <dbReference type="NCBI Taxonomy" id="89951"/>
    <lineage>
        <taxon>Eukaryota</taxon>
        <taxon>Metazoa</taxon>
        <taxon>Chordata</taxon>
        <taxon>Craniata</taxon>
        <taxon>Vertebrata</taxon>
        <taxon>Euteleostomi</taxon>
        <taxon>Actinopterygii</taxon>
        <taxon>Neopterygii</taxon>
        <taxon>Teleostei</taxon>
        <taxon>Neoteleostei</taxon>
        <taxon>Acanthomorphata</taxon>
        <taxon>Zeiogadaria</taxon>
        <taxon>Gadariae</taxon>
        <taxon>Gadiformes</taxon>
        <taxon>Gadoidei</taxon>
        <taxon>Merlucciidae</taxon>
        <taxon>Merluccius</taxon>
    </lineage>
</organism>
<evidence type="ECO:0000256" key="1">
    <source>
        <dbReference type="SAM" id="MobiDB-lite"/>
    </source>
</evidence>
<reference evidence="2" key="1">
    <citation type="journal article" date="2023" name="Front. Mar. Sci.">
        <title>A new Merluccius polli reference genome to investigate the effects of global change in West African waters.</title>
        <authorList>
            <person name="Mateo J.L."/>
            <person name="Blanco-Fernandez C."/>
            <person name="Garcia-Vazquez E."/>
            <person name="Machado-Schiaffino G."/>
        </authorList>
    </citation>
    <scope>NUCLEOTIDE SEQUENCE</scope>
    <source>
        <strain evidence="2">C29</strain>
        <tissue evidence="2">Fin</tissue>
    </source>
</reference>
<accession>A0AA47MYZ6</accession>
<dbReference type="EMBL" id="JAOPHQ010001786">
    <property type="protein sequence ID" value="KAK0149318.1"/>
    <property type="molecule type" value="Genomic_DNA"/>
</dbReference>
<dbReference type="AlphaFoldDB" id="A0AA47MYZ6"/>
<comment type="caution">
    <text evidence="2">The sequence shown here is derived from an EMBL/GenBank/DDBJ whole genome shotgun (WGS) entry which is preliminary data.</text>
</comment>